<dbReference type="RefSeq" id="WP_014641978.1">
    <property type="nucleotide sequence ID" value="NC_017668.1"/>
</dbReference>
<dbReference type="PANTHER" id="PTHR30309">
    <property type="entry name" value="INNER MEMBRANE PROTEIN YGIH"/>
    <property type="match status" value="1"/>
</dbReference>
<feature type="transmembrane region" description="Helical" evidence="10">
    <location>
        <begin position="75"/>
        <end position="94"/>
    </location>
</feature>
<evidence type="ECO:0000256" key="4">
    <source>
        <dbReference type="ARBA" id="ARBA00022692"/>
    </source>
</evidence>
<dbReference type="eggNOG" id="COG0344">
    <property type="taxonomic scope" value="Bacteria"/>
</dbReference>
<keyword evidence="8" id="KW-0594">Phospholipid biosynthesis</keyword>
<dbReference type="InterPro" id="IPR003811">
    <property type="entry name" value="G3P_acylTferase_PlsY"/>
</dbReference>
<reference evidence="11 12" key="1">
    <citation type="journal article" date="2013" name="Environ. Microbiol.">
        <title>Chloride and organic osmolytes: a hybrid strategy to cope with elevated salinities by the moderately halophilic, chloride-dependent bacterium Halobacillus halophilus.</title>
        <authorList>
            <person name="Saum S.H."/>
            <person name="Pfeiffer F."/>
            <person name="Palm P."/>
            <person name="Rampp M."/>
            <person name="Schuster S.C."/>
            <person name="Muller V."/>
            <person name="Oesterhelt D."/>
        </authorList>
    </citation>
    <scope>NUCLEOTIDE SEQUENCE [LARGE SCALE GENOMIC DNA]</scope>
    <source>
        <strain evidence="12">ATCC 35676 / DSM 2266 / JCM 20832 / KCTC 3685 / LMG 17431 / NBRC 102448 / NCIMB 2269</strain>
    </source>
</reference>
<keyword evidence="9" id="KW-1208">Phospholipid metabolism</keyword>
<proteinExistence type="predicted"/>
<dbReference type="HOGENOM" id="CLU_081254_7_0_9"/>
<keyword evidence="1" id="KW-1003">Cell membrane</keyword>
<feature type="transmembrane region" description="Helical" evidence="10">
    <location>
        <begin position="155"/>
        <end position="174"/>
    </location>
</feature>
<dbReference type="GO" id="GO:0008654">
    <property type="term" value="P:phospholipid biosynthetic process"/>
    <property type="evidence" value="ECO:0007669"/>
    <property type="project" value="UniProtKB-KW"/>
</dbReference>
<keyword evidence="6" id="KW-0443">Lipid metabolism</keyword>
<dbReference type="KEGG" id="hhd:HBHAL_1707"/>
<keyword evidence="12" id="KW-1185">Reference proteome</keyword>
<accession>I0JIV5</accession>
<evidence type="ECO:0000256" key="5">
    <source>
        <dbReference type="ARBA" id="ARBA00022989"/>
    </source>
</evidence>
<evidence type="ECO:0000256" key="2">
    <source>
        <dbReference type="ARBA" id="ARBA00022516"/>
    </source>
</evidence>
<feature type="transmembrane region" description="Helical" evidence="10">
    <location>
        <begin position="48"/>
        <end position="69"/>
    </location>
</feature>
<dbReference type="PANTHER" id="PTHR30309:SF0">
    <property type="entry name" value="GLYCEROL-3-PHOSPHATE ACYLTRANSFERASE-RELATED"/>
    <property type="match status" value="1"/>
</dbReference>
<keyword evidence="2" id="KW-0444">Lipid biosynthesis</keyword>
<evidence type="ECO:0000256" key="9">
    <source>
        <dbReference type="ARBA" id="ARBA00023264"/>
    </source>
</evidence>
<evidence type="ECO:0000256" key="1">
    <source>
        <dbReference type="ARBA" id="ARBA00022475"/>
    </source>
</evidence>
<evidence type="ECO:0000313" key="11">
    <source>
        <dbReference type="EMBL" id="CCG44073.1"/>
    </source>
</evidence>
<dbReference type="GO" id="GO:0005886">
    <property type="term" value="C:plasma membrane"/>
    <property type="evidence" value="ECO:0007669"/>
    <property type="project" value="InterPro"/>
</dbReference>
<evidence type="ECO:0000313" key="12">
    <source>
        <dbReference type="Proteomes" id="UP000007397"/>
    </source>
</evidence>
<organism evidence="11 12">
    <name type="scientific">Halobacillus halophilus (strain ATCC 35676 / DSM 2266 / JCM 20832 / KCTC 3685 / LMG 17431 / NBRC 102448 / NCIMB 2269)</name>
    <name type="common">Sporosarcina halophila</name>
    <dbReference type="NCBI Taxonomy" id="866895"/>
    <lineage>
        <taxon>Bacteria</taxon>
        <taxon>Bacillati</taxon>
        <taxon>Bacillota</taxon>
        <taxon>Bacilli</taxon>
        <taxon>Bacillales</taxon>
        <taxon>Bacillaceae</taxon>
        <taxon>Halobacillus</taxon>
    </lineage>
</organism>
<dbReference type="PATRIC" id="fig|866895.3.peg.702"/>
<dbReference type="Proteomes" id="UP000007397">
    <property type="component" value="Chromosome"/>
</dbReference>
<gene>
    <name evidence="11" type="ordered locus">HBHAL_1707</name>
</gene>
<dbReference type="Pfam" id="PF02660">
    <property type="entry name" value="G3P_acyltransf"/>
    <property type="match status" value="1"/>
</dbReference>
<dbReference type="AlphaFoldDB" id="I0JIV5"/>
<keyword evidence="4 10" id="KW-0812">Transmembrane</keyword>
<dbReference type="STRING" id="866895.HBHAL_1707"/>
<keyword evidence="5 10" id="KW-1133">Transmembrane helix</keyword>
<dbReference type="GO" id="GO:0043772">
    <property type="term" value="F:acyl-phosphate glycerol-3-phosphate acyltransferase activity"/>
    <property type="evidence" value="ECO:0007669"/>
    <property type="project" value="InterPro"/>
</dbReference>
<keyword evidence="3" id="KW-0808">Transferase</keyword>
<feature type="transmembrane region" description="Helical" evidence="10">
    <location>
        <begin position="103"/>
        <end position="129"/>
    </location>
</feature>
<keyword evidence="7 10" id="KW-0472">Membrane</keyword>
<dbReference type="SMART" id="SM01207">
    <property type="entry name" value="G3P_acyltransf"/>
    <property type="match status" value="1"/>
</dbReference>
<sequence length="187" mass="20163">MWIVICYFIANINGAYMVTKWQKGADIRTLGSGTGGARNAGRVLGKPAFVWTVVIDALKVILPLSLFLYLSASPIIIGFSVIALITGHIWPLLLKGRGGKGIVVYLAALLMLEPLGLILFGLIAFIASITPMPFSKVMIAAMAIPPLLTIWQGDLWVGLCLGIGYCLVVIAHTLPVHPRLSIKEEQI</sequence>
<evidence type="ECO:0000256" key="6">
    <source>
        <dbReference type="ARBA" id="ARBA00023098"/>
    </source>
</evidence>
<evidence type="ECO:0000256" key="3">
    <source>
        <dbReference type="ARBA" id="ARBA00022679"/>
    </source>
</evidence>
<dbReference type="EMBL" id="HE717023">
    <property type="protein sequence ID" value="CCG44073.1"/>
    <property type="molecule type" value="Genomic_DNA"/>
</dbReference>
<protein>
    <submittedName>
        <fullName evidence="11">Uncharacterized protein</fullName>
    </submittedName>
</protein>
<name>I0JIV5_HALH3</name>
<evidence type="ECO:0000256" key="10">
    <source>
        <dbReference type="SAM" id="Phobius"/>
    </source>
</evidence>
<evidence type="ECO:0000256" key="8">
    <source>
        <dbReference type="ARBA" id="ARBA00023209"/>
    </source>
</evidence>
<evidence type="ECO:0000256" key="7">
    <source>
        <dbReference type="ARBA" id="ARBA00023136"/>
    </source>
</evidence>